<name>A0A382U932_9ZZZZ</name>
<dbReference type="EMBL" id="UINC01142292">
    <property type="protein sequence ID" value="SVD30542.1"/>
    <property type="molecule type" value="Genomic_DNA"/>
</dbReference>
<evidence type="ECO:0000313" key="1">
    <source>
        <dbReference type="EMBL" id="SVD30542.1"/>
    </source>
</evidence>
<gene>
    <name evidence="1" type="ORF">METZ01_LOCUS383396</name>
</gene>
<accession>A0A382U932</accession>
<dbReference type="AlphaFoldDB" id="A0A382U932"/>
<sequence length="59" mass="6861">EPTPIIKPDFGVFLSQNNTYSILNRKSDAKWKKPVLQGETNLFETCFMGFFLDMQKFAQ</sequence>
<feature type="non-terminal residue" evidence="1">
    <location>
        <position position="1"/>
    </location>
</feature>
<proteinExistence type="predicted"/>
<protein>
    <submittedName>
        <fullName evidence="1">Uncharacterized protein</fullName>
    </submittedName>
</protein>
<reference evidence="1" key="1">
    <citation type="submission" date="2018-05" db="EMBL/GenBank/DDBJ databases">
        <authorList>
            <person name="Lanie J.A."/>
            <person name="Ng W.-L."/>
            <person name="Kazmierczak K.M."/>
            <person name="Andrzejewski T.M."/>
            <person name="Davidsen T.M."/>
            <person name="Wayne K.J."/>
            <person name="Tettelin H."/>
            <person name="Glass J.I."/>
            <person name="Rusch D."/>
            <person name="Podicherti R."/>
            <person name="Tsui H.-C.T."/>
            <person name="Winkler M.E."/>
        </authorList>
    </citation>
    <scope>NUCLEOTIDE SEQUENCE</scope>
</reference>
<organism evidence="1">
    <name type="scientific">marine metagenome</name>
    <dbReference type="NCBI Taxonomy" id="408172"/>
    <lineage>
        <taxon>unclassified sequences</taxon>
        <taxon>metagenomes</taxon>
        <taxon>ecological metagenomes</taxon>
    </lineage>
</organism>